<accession>A0A7C5ENT2</accession>
<dbReference type="InterPro" id="IPR032466">
    <property type="entry name" value="Metal_Hydrolase"/>
</dbReference>
<evidence type="ECO:0000256" key="5">
    <source>
        <dbReference type="ARBA" id="ARBA00022975"/>
    </source>
</evidence>
<feature type="binding site" evidence="6">
    <location>
        <position position="96"/>
    </location>
    <ligand>
        <name>substrate</name>
    </ligand>
</feature>
<feature type="active site" evidence="6">
    <location>
        <position position="317"/>
    </location>
</feature>
<dbReference type="EC" id="3.5.2.3" evidence="6"/>
<evidence type="ECO:0000256" key="1">
    <source>
        <dbReference type="ARBA" id="ARBA00002368"/>
    </source>
</evidence>
<name>A0A7C5ENT2_9BACT</name>
<feature type="binding site" evidence="6">
    <location>
        <begin position="335"/>
        <end position="336"/>
    </location>
    <ligand>
        <name>substrate</name>
    </ligand>
</feature>
<comment type="function">
    <text evidence="1 6">Catalyzes the reversible cyclization of carbamoyl aspartate to dihydroorotate.</text>
</comment>
<dbReference type="PROSITE" id="PS00482">
    <property type="entry name" value="DIHYDROOROTASE_1"/>
    <property type="match status" value="1"/>
</dbReference>
<keyword evidence="6" id="KW-0862">Zinc</keyword>
<dbReference type="GO" id="GO:0008270">
    <property type="term" value="F:zinc ion binding"/>
    <property type="evidence" value="ECO:0007669"/>
    <property type="project" value="UniProtKB-UniRule"/>
</dbReference>
<dbReference type="InterPro" id="IPR024403">
    <property type="entry name" value="DHOase_cat"/>
</dbReference>
<keyword evidence="3 6" id="KW-0479">Metal-binding</keyword>
<dbReference type="PANTHER" id="PTHR43668">
    <property type="entry name" value="ALLANTOINASE"/>
    <property type="match status" value="1"/>
</dbReference>
<comment type="caution">
    <text evidence="8">The sequence shown here is derived from an EMBL/GenBank/DDBJ whole genome shotgun (WGS) entry which is preliminary data.</text>
</comment>
<keyword evidence="5 6" id="KW-0665">Pyrimidine biosynthesis</keyword>
<dbReference type="InterPro" id="IPR011059">
    <property type="entry name" value="Metal-dep_hydrolase_composite"/>
</dbReference>
<evidence type="ECO:0000256" key="4">
    <source>
        <dbReference type="ARBA" id="ARBA00022801"/>
    </source>
</evidence>
<feature type="binding site" evidence="6">
    <location>
        <position position="321"/>
    </location>
    <ligand>
        <name>substrate</name>
    </ligand>
</feature>
<dbReference type="SUPFAM" id="SSF51338">
    <property type="entry name" value="Composite domain of metallo-dependent hydrolases"/>
    <property type="match status" value="1"/>
</dbReference>
<comment type="similarity">
    <text evidence="2 6">Belongs to the metallo-dependent hydrolases superfamily. DHOase family. Class I DHOase subfamily.</text>
</comment>
<dbReference type="NCBIfam" id="TIGR00857">
    <property type="entry name" value="pyrC_multi"/>
    <property type="match status" value="1"/>
</dbReference>
<evidence type="ECO:0000256" key="3">
    <source>
        <dbReference type="ARBA" id="ARBA00022723"/>
    </source>
</evidence>
<dbReference type="InterPro" id="IPR050138">
    <property type="entry name" value="DHOase/Allantoinase_Hydrolase"/>
</dbReference>
<dbReference type="InterPro" id="IPR002195">
    <property type="entry name" value="Dihydroorotase_CS"/>
</dbReference>
<comment type="catalytic activity">
    <reaction evidence="6">
        <text>(S)-dihydroorotate + H2O = N-carbamoyl-L-aspartate + H(+)</text>
        <dbReference type="Rhea" id="RHEA:24296"/>
        <dbReference type="ChEBI" id="CHEBI:15377"/>
        <dbReference type="ChEBI" id="CHEBI:15378"/>
        <dbReference type="ChEBI" id="CHEBI:30864"/>
        <dbReference type="ChEBI" id="CHEBI:32814"/>
        <dbReference type="EC" id="3.5.2.3"/>
    </reaction>
</comment>
<dbReference type="EMBL" id="DTKJ01000073">
    <property type="protein sequence ID" value="HGZ12619.1"/>
    <property type="molecule type" value="Genomic_DNA"/>
</dbReference>
<dbReference type="GO" id="GO:0006145">
    <property type="term" value="P:purine nucleobase catabolic process"/>
    <property type="evidence" value="ECO:0007669"/>
    <property type="project" value="TreeGrafter"/>
</dbReference>
<reference evidence="8" key="1">
    <citation type="journal article" date="2020" name="mSystems">
        <title>Genome- and Community-Level Interaction Insights into Carbon Utilization and Element Cycling Functions of Hydrothermarchaeota in Hydrothermal Sediment.</title>
        <authorList>
            <person name="Zhou Z."/>
            <person name="Liu Y."/>
            <person name="Xu W."/>
            <person name="Pan J."/>
            <person name="Luo Z.H."/>
            <person name="Li M."/>
        </authorList>
    </citation>
    <scope>NUCLEOTIDE SEQUENCE [LARGE SCALE GENOMIC DNA]</scope>
    <source>
        <strain evidence="8">SpSt-853</strain>
    </source>
</reference>
<dbReference type="GO" id="GO:0044205">
    <property type="term" value="P:'de novo' UMP biosynthetic process"/>
    <property type="evidence" value="ECO:0007669"/>
    <property type="project" value="UniProtKB-UniRule"/>
</dbReference>
<dbReference type="InterPro" id="IPR004722">
    <property type="entry name" value="DHOase"/>
</dbReference>
<dbReference type="SUPFAM" id="SSF51556">
    <property type="entry name" value="Metallo-dependent hydrolases"/>
    <property type="match status" value="1"/>
</dbReference>
<evidence type="ECO:0000256" key="6">
    <source>
        <dbReference type="HAMAP-Rule" id="MF_00220"/>
    </source>
</evidence>
<feature type="binding site" evidence="6">
    <location>
        <position position="181"/>
    </location>
    <ligand>
        <name>Zn(2+)</name>
        <dbReference type="ChEBI" id="CHEBI:29105"/>
        <label>2</label>
    </ligand>
</feature>
<feature type="binding site" evidence="6">
    <location>
        <position position="154"/>
    </location>
    <ligand>
        <name>Zn(2+)</name>
        <dbReference type="ChEBI" id="CHEBI:29105"/>
        <label>2</label>
    </ligand>
</feature>
<dbReference type="GO" id="GO:0004151">
    <property type="term" value="F:dihydroorotase activity"/>
    <property type="evidence" value="ECO:0007669"/>
    <property type="project" value="UniProtKB-UniRule"/>
</dbReference>
<feature type="binding site" evidence="6">
    <location>
        <position position="317"/>
    </location>
    <ligand>
        <name>Zn(2+)</name>
        <dbReference type="ChEBI" id="CHEBI:29105"/>
        <label>1</label>
    </ligand>
</feature>
<organism evidence="8">
    <name type="scientific">Desulfobacca acetoxidans</name>
    <dbReference type="NCBI Taxonomy" id="60893"/>
    <lineage>
        <taxon>Bacteria</taxon>
        <taxon>Pseudomonadati</taxon>
        <taxon>Thermodesulfobacteriota</taxon>
        <taxon>Desulfobaccia</taxon>
        <taxon>Desulfobaccales</taxon>
        <taxon>Desulfobaccaceae</taxon>
        <taxon>Desulfobacca</taxon>
    </lineage>
</organism>
<dbReference type="GO" id="GO:0004038">
    <property type="term" value="F:allantoinase activity"/>
    <property type="evidence" value="ECO:0007669"/>
    <property type="project" value="TreeGrafter"/>
</dbReference>
<dbReference type="AlphaFoldDB" id="A0A7C5ENT2"/>
<protein>
    <recommendedName>
        <fullName evidence="6">Dihydroorotase</fullName>
        <shortName evidence="6">DHOase</shortName>
        <ecNumber evidence="6">3.5.2.3</ecNumber>
    </recommendedName>
</protein>
<feature type="binding site" evidence="6">
    <location>
        <position position="64"/>
    </location>
    <ligand>
        <name>Zn(2+)</name>
        <dbReference type="ChEBI" id="CHEBI:29105"/>
        <label>1</label>
    </ligand>
</feature>
<proteinExistence type="inferred from homology"/>
<dbReference type="Gene3D" id="2.30.40.10">
    <property type="entry name" value="Urease, subunit C, domain 1"/>
    <property type="match status" value="1"/>
</dbReference>
<dbReference type="Pfam" id="PF12890">
    <property type="entry name" value="DHOase"/>
    <property type="match status" value="1"/>
</dbReference>
<dbReference type="PROSITE" id="PS00483">
    <property type="entry name" value="DIHYDROOROTASE_2"/>
    <property type="match status" value="1"/>
</dbReference>
<dbReference type="PANTHER" id="PTHR43668:SF2">
    <property type="entry name" value="ALLANTOINASE"/>
    <property type="match status" value="1"/>
</dbReference>
<dbReference type="Gene3D" id="3.20.20.140">
    <property type="entry name" value="Metal-dependent hydrolases"/>
    <property type="match status" value="1"/>
</dbReference>
<comment type="pathway">
    <text evidence="6">Pyrimidine metabolism; UMP biosynthesis via de novo pathway; (S)-dihydroorotate from bicarbonate: step 3/3.</text>
</comment>
<comment type="cofactor">
    <cofactor evidence="6">
        <name>Zn(2+)</name>
        <dbReference type="ChEBI" id="CHEBI:29105"/>
    </cofactor>
    <text evidence="6">Binds 2 Zn(2+) ions per subunit.</text>
</comment>
<feature type="binding site" evidence="6">
    <location>
        <begin position="64"/>
        <end position="66"/>
    </location>
    <ligand>
        <name>substrate</name>
    </ligand>
</feature>
<feature type="binding site" evidence="6">
    <location>
        <position position="154"/>
    </location>
    <ligand>
        <name>Zn(2+)</name>
        <dbReference type="ChEBI" id="CHEBI:29105"/>
        <label>1</label>
    </ligand>
</feature>
<keyword evidence="4 6" id="KW-0378">Hydrolase</keyword>
<sequence length="434" mass="46195">MSLLITNGLVVDPAQGLEEVLDLLVEDNLVAALKPPGTISREGRQVVEAQGLIVAPGLVDMHVHLREPGEEYKETIETGTLAAARGGFSAVACMPNTRPVNDNAAVTRFILEQASRRGFARVYPVGAISQGLLGEKLSEYGELKDGGCVALSDDGRPVMNAMLMRRALEYARTFDLLVISHTEDLNLRGDGVMHEGEVSVRLGLKGIPAAAEEVMVYRDLALAALTGARLHIAHVSTAGAVELIRRAKAAGLPVSCETAPHYFTLTDMAVCGQAEDALVNPVFDANAKVNPPLRTSRDVAALKEGLRDGTIDAIASDHAPHSVLEKDVEFGAAAFGLIGLETSLGLSLKLVHERVLTLSQLVARMSTQPARILGIPGGTLAPGSPADITLIDLNREWTVDVRTFASKSKNCPFDGWRLRGKAVMTILGGKIVSR</sequence>
<evidence type="ECO:0000313" key="8">
    <source>
        <dbReference type="EMBL" id="HGZ12619.1"/>
    </source>
</evidence>
<feature type="binding site" evidence="6">
    <location>
        <position position="290"/>
    </location>
    <ligand>
        <name>substrate</name>
    </ligand>
</feature>
<dbReference type="UniPathway" id="UPA00070">
    <property type="reaction ID" value="UER00117"/>
</dbReference>
<dbReference type="CDD" id="cd01317">
    <property type="entry name" value="DHOase_IIa"/>
    <property type="match status" value="1"/>
</dbReference>
<dbReference type="HAMAP" id="MF_00220_B">
    <property type="entry name" value="PyrC_classI_B"/>
    <property type="match status" value="1"/>
</dbReference>
<feature type="binding site" evidence="6">
    <location>
        <position position="234"/>
    </location>
    <ligand>
        <name>Zn(2+)</name>
        <dbReference type="ChEBI" id="CHEBI:29105"/>
        <label>2</label>
    </ligand>
</feature>
<gene>
    <name evidence="6" type="primary">pyrC</name>
    <name evidence="8" type="ORF">ENW48_10470</name>
</gene>
<feature type="binding site" evidence="6">
    <location>
        <position position="62"/>
    </location>
    <ligand>
        <name>Zn(2+)</name>
        <dbReference type="ChEBI" id="CHEBI:29105"/>
        <label>1</label>
    </ligand>
</feature>
<evidence type="ECO:0000259" key="7">
    <source>
        <dbReference type="Pfam" id="PF12890"/>
    </source>
</evidence>
<evidence type="ECO:0000256" key="2">
    <source>
        <dbReference type="ARBA" id="ARBA00010286"/>
    </source>
</evidence>
<feature type="domain" description="Dihydroorotase catalytic" evidence="7">
    <location>
        <begin position="53"/>
        <end position="237"/>
    </location>
</feature>
<dbReference type="GO" id="GO:0005737">
    <property type="term" value="C:cytoplasm"/>
    <property type="evidence" value="ECO:0007669"/>
    <property type="project" value="TreeGrafter"/>
</dbReference>